<dbReference type="AlphaFoldDB" id="A0A177C399"/>
<dbReference type="OrthoDB" id="444631at2759"/>
<comment type="similarity">
    <text evidence="5">Belongs to the SAT4 family.</text>
</comment>
<name>A0A177C399_9PLEO</name>
<keyword evidence="3 7" id="KW-1133">Transmembrane helix</keyword>
<evidence type="ECO:0000256" key="7">
    <source>
        <dbReference type="SAM" id="Phobius"/>
    </source>
</evidence>
<evidence type="ECO:0000313" key="9">
    <source>
        <dbReference type="EMBL" id="OAG01945.1"/>
    </source>
</evidence>
<dbReference type="InParanoid" id="A0A177C399"/>
<evidence type="ECO:0000256" key="3">
    <source>
        <dbReference type="ARBA" id="ARBA00022989"/>
    </source>
</evidence>
<evidence type="ECO:0000313" key="10">
    <source>
        <dbReference type="Proteomes" id="UP000077069"/>
    </source>
</evidence>
<evidence type="ECO:0000256" key="6">
    <source>
        <dbReference type="SAM" id="MobiDB-lite"/>
    </source>
</evidence>
<reference evidence="9 10" key="1">
    <citation type="submission" date="2016-05" db="EMBL/GenBank/DDBJ databases">
        <title>Comparative analysis of secretome profiles of manganese(II)-oxidizing ascomycete fungi.</title>
        <authorList>
            <consortium name="DOE Joint Genome Institute"/>
            <person name="Zeiner C.A."/>
            <person name="Purvine S.O."/>
            <person name="Zink E.M."/>
            <person name="Wu S."/>
            <person name="Pasa-Tolic L."/>
            <person name="Chaput D.L."/>
            <person name="Haridas S."/>
            <person name="Grigoriev I.V."/>
            <person name="Santelli C.M."/>
            <person name="Hansel C.M."/>
        </authorList>
    </citation>
    <scope>NUCLEOTIDE SEQUENCE [LARGE SCALE GENOMIC DNA]</scope>
    <source>
        <strain evidence="9 10">AP3s5-JAC2a</strain>
    </source>
</reference>
<feature type="transmembrane region" description="Helical" evidence="7">
    <location>
        <begin position="33"/>
        <end position="52"/>
    </location>
</feature>
<dbReference type="EMBL" id="KV441556">
    <property type="protein sequence ID" value="OAG01945.1"/>
    <property type="molecule type" value="Genomic_DNA"/>
</dbReference>
<dbReference type="InterPro" id="IPR049326">
    <property type="entry name" value="Rhodopsin_dom_fungi"/>
</dbReference>
<evidence type="ECO:0000256" key="5">
    <source>
        <dbReference type="ARBA" id="ARBA00038359"/>
    </source>
</evidence>
<accession>A0A177C399</accession>
<feature type="transmembrane region" description="Helical" evidence="7">
    <location>
        <begin position="276"/>
        <end position="295"/>
    </location>
</feature>
<dbReference type="GeneID" id="28763857"/>
<feature type="transmembrane region" description="Helical" evidence="7">
    <location>
        <begin position="150"/>
        <end position="170"/>
    </location>
</feature>
<feature type="transmembrane region" description="Helical" evidence="7">
    <location>
        <begin position="117"/>
        <end position="138"/>
    </location>
</feature>
<keyword evidence="2 7" id="KW-0812">Transmembrane</keyword>
<evidence type="ECO:0000256" key="4">
    <source>
        <dbReference type="ARBA" id="ARBA00023136"/>
    </source>
</evidence>
<sequence length="429" mass="48001">MSMDMAMPSSSSAEAAALYQTTKELISEHAFKIVVWVGVGICIATCILRFWIRFMCFRRLFVEDYLMVGAVAVLIAISAVLQVYLGDLYALLHVQNMLAAPGPDFMNQMARGLKGDAIAIVLSIIGLWMIKLNFLLFFYRIGYQIKAYFITWWVALVVVMACGVINLGMVPYDCMLGSTMHITVTCAMESRVQKIYTLYIVSVVIDVLSDLIIMAFPILIVWKTGLNWRQKLVLSSVFLLVGFTIGVTIVRGSIFGGVYKSVTQTNRQVIDSSWMLFWWYIEFVVSFIIACFISFRSLWSSKRDESNANYRQQLAEKQRIMDLNSPRPSGSHGSGNSSTKSKWRKFQDDLLTTFADLEGTTINSNDSFLHLQPHLATMDLDFSTFGRNPSVSSTSEITRKDSANASTLGPKSPPMAYSPSMAPSSPPLH</sequence>
<feature type="transmembrane region" description="Helical" evidence="7">
    <location>
        <begin position="198"/>
        <end position="220"/>
    </location>
</feature>
<organism evidence="9 10">
    <name type="scientific">Paraphaeosphaeria sporulosa</name>
    <dbReference type="NCBI Taxonomy" id="1460663"/>
    <lineage>
        <taxon>Eukaryota</taxon>
        <taxon>Fungi</taxon>
        <taxon>Dikarya</taxon>
        <taxon>Ascomycota</taxon>
        <taxon>Pezizomycotina</taxon>
        <taxon>Dothideomycetes</taxon>
        <taxon>Pleosporomycetidae</taxon>
        <taxon>Pleosporales</taxon>
        <taxon>Massarineae</taxon>
        <taxon>Didymosphaeriaceae</taxon>
        <taxon>Paraphaeosphaeria</taxon>
    </lineage>
</organism>
<keyword evidence="10" id="KW-1185">Reference proteome</keyword>
<comment type="subcellular location">
    <subcellularLocation>
        <location evidence="1">Membrane</location>
        <topology evidence="1">Multi-pass membrane protein</topology>
    </subcellularLocation>
</comment>
<dbReference type="Pfam" id="PF20684">
    <property type="entry name" value="Fung_rhodopsin"/>
    <property type="match status" value="1"/>
</dbReference>
<feature type="region of interest" description="Disordered" evidence="6">
    <location>
        <begin position="321"/>
        <end position="342"/>
    </location>
</feature>
<dbReference type="PANTHER" id="PTHR33048">
    <property type="entry name" value="PTH11-LIKE INTEGRAL MEMBRANE PROTEIN (AFU_ORTHOLOGUE AFUA_5G11245)"/>
    <property type="match status" value="1"/>
</dbReference>
<gene>
    <name evidence="9" type="ORF">CC84DRAFT_1178921</name>
</gene>
<dbReference type="PANTHER" id="PTHR33048:SF47">
    <property type="entry name" value="INTEGRAL MEMBRANE PROTEIN-RELATED"/>
    <property type="match status" value="1"/>
</dbReference>
<dbReference type="Proteomes" id="UP000077069">
    <property type="component" value="Unassembled WGS sequence"/>
</dbReference>
<evidence type="ECO:0000256" key="1">
    <source>
        <dbReference type="ARBA" id="ARBA00004141"/>
    </source>
</evidence>
<feature type="compositionally biased region" description="Low complexity" evidence="6">
    <location>
        <begin position="414"/>
        <end position="423"/>
    </location>
</feature>
<evidence type="ECO:0000259" key="8">
    <source>
        <dbReference type="Pfam" id="PF20684"/>
    </source>
</evidence>
<keyword evidence="4 7" id="KW-0472">Membrane</keyword>
<proteinExistence type="inferred from homology"/>
<feature type="domain" description="Rhodopsin" evidence="8">
    <location>
        <begin position="48"/>
        <end position="300"/>
    </location>
</feature>
<dbReference type="GO" id="GO:0016020">
    <property type="term" value="C:membrane"/>
    <property type="evidence" value="ECO:0007669"/>
    <property type="project" value="UniProtKB-SubCell"/>
</dbReference>
<protein>
    <recommendedName>
        <fullName evidence="8">Rhodopsin domain-containing protein</fullName>
    </recommendedName>
</protein>
<evidence type="ECO:0000256" key="2">
    <source>
        <dbReference type="ARBA" id="ARBA00022692"/>
    </source>
</evidence>
<feature type="transmembrane region" description="Helical" evidence="7">
    <location>
        <begin position="232"/>
        <end position="256"/>
    </location>
</feature>
<feature type="region of interest" description="Disordered" evidence="6">
    <location>
        <begin position="389"/>
        <end position="429"/>
    </location>
</feature>
<feature type="transmembrane region" description="Helical" evidence="7">
    <location>
        <begin position="64"/>
        <end position="85"/>
    </location>
</feature>
<dbReference type="RefSeq" id="XP_018032310.1">
    <property type="nucleotide sequence ID" value="XM_018180371.1"/>
</dbReference>
<dbReference type="InterPro" id="IPR052337">
    <property type="entry name" value="SAT4-like"/>
</dbReference>
<dbReference type="STRING" id="1460663.A0A177C399"/>